<keyword evidence="3" id="KW-1185">Reference proteome</keyword>
<reference evidence="2 3" key="1">
    <citation type="journal article" date="2019" name="Int. J. Syst. Evol. Microbiol.">
        <title>The Global Catalogue of Microorganisms (GCM) 10K type strain sequencing project: providing services to taxonomists for standard genome sequencing and annotation.</title>
        <authorList>
            <consortium name="The Broad Institute Genomics Platform"/>
            <consortium name="The Broad Institute Genome Sequencing Center for Infectious Disease"/>
            <person name="Wu L."/>
            <person name="Ma J."/>
        </authorList>
    </citation>
    <scope>NUCLEOTIDE SEQUENCE [LARGE SCALE GENOMIC DNA]</scope>
    <source>
        <strain evidence="2 3">PSRA2</strain>
    </source>
</reference>
<protein>
    <recommendedName>
        <fullName evidence="1">DUF8134 domain-containing protein</fullName>
    </recommendedName>
</protein>
<proteinExistence type="predicted"/>
<name>A0ABD5UFL0_9EURY</name>
<comment type="caution">
    <text evidence="2">The sequence shown here is derived from an EMBL/GenBank/DDBJ whole genome shotgun (WGS) entry which is preliminary data.</text>
</comment>
<feature type="domain" description="DUF8134" evidence="1">
    <location>
        <begin position="1"/>
        <end position="103"/>
    </location>
</feature>
<evidence type="ECO:0000313" key="3">
    <source>
        <dbReference type="Proteomes" id="UP001596406"/>
    </source>
</evidence>
<evidence type="ECO:0000313" key="2">
    <source>
        <dbReference type="EMBL" id="MFC6836971.1"/>
    </source>
</evidence>
<evidence type="ECO:0000259" key="1">
    <source>
        <dbReference type="Pfam" id="PF26455"/>
    </source>
</evidence>
<dbReference type="InterPro" id="IPR058447">
    <property type="entry name" value="DUF8134"/>
</dbReference>
<dbReference type="EMBL" id="JBHSXM010000001">
    <property type="protein sequence ID" value="MFC6836971.1"/>
    <property type="molecule type" value="Genomic_DNA"/>
</dbReference>
<gene>
    <name evidence="2" type="ORF">ACFQHK_10665</name>
</gene>
<dbReference type="Pfam" id="PF26455">
    <property type="entry name" value="DUF8134"/>
    <property type="match status" value="1"/>
</dbReference>
<sequence length="105" mass="11422">MANAVYLLDDGAWVSVNDRRELSVGQLWRLADHDFCDCSLADVLAEGFVDVGLVPPEVEVRLAGQCIACGAQNVTGWLRVGRVDAETGAFRGGVPESVHRPRSRR</sequence>
<dbReference type="AlphaFoldDB" id="A0ABD5UFL0"/>
<accession>A0ABD5UFL0</accession>
<dbReference type="RefSeq" id="WP_304448644.1">
    <property type="nucleotide sequence ID" value="NZ_JARRAH010000001.1"/>
</dbReference>
<dbReference type="Proteomes" id="UP001596406">
    <property type="component" value="Unassembled WGS sequence"/>
</dbReference>
<organism evidence="2 3">
    <name type="scientific">Halomarina ordinaria</name>
    <dbReference type="NCBI Taxonomy" id="3033939"/>
    <lineage>
        <taxon>Archaea</taxon>
        <taxon>Methanobacteriati</taxon>
        <taxon>Methanobacteriota</taxon>
        <taxon>Stenosarchaea group</taxon>
        <taxon>Halobacteria</taxon>
        <taxon>Halobacteriales</taxon>
        <taxon>Natronomonadaceae</taxon>
        <taxon>Halomarina</taxon>
    </lineage>
</organism>